<accession>A0AAV4QJR6</accession>
<feature type="domain" description="Ig-like" evidence="10">
    <location>
        <begin position="285"/>
        <end position="361"/>
    </location>
</feature>
<evidence type="ECO:0000256" key="1">
    <source>
        <dbReference type="ARBA" id="ARBA00004167"/>
    </source>
</evidence>
<keyword evidence="4" id="KW-0677">Repeat</keyword>
<feature type="domain" description="Ig-like" evidence="10">
    <location>
        <begin position="33"/>
        <end position="91"/>
    </location>
</feature>
<keyword evidence="12" id="KW-1185">Reference proteome</keyword>
<dbReference type="CDD" id="cd20956">
    <property type="entry name" value="IgI_4_Dscam"/>
    <property type="match status" value="1"/>
</dbReference>
<dbReference type="InterPro" id="IPR007110">
    <property type="entry name" value="Ig-like_dom"/>
</dbReference>
<dbReference type="AlphaFoldDB" id="A0AAV4QJR6"/>
<keyword evidence="6" id="KW-1133">Transmembrane helix</keyword>
<dbReference type="Proteomes" id="UP001054837">
    <property type="component" value="Unassembled WGS sequence"/>
</dbReference>
<comment type="subcellular location">
    <subcellularLocation>
        <location evidence="1">Membrane</location>
        <topology evidence="1">Single-pass membrane protein</topology>
    </subcellularLocation>
</comment>
<dbReference type="GO" id="GO:0030424">
    <property type="term" value="C:axon"/>
    <property type="evidence" value="ECO:0007669"/>
    <property type="project" value="TreeGrafter"/>
</dbReference>
<evidence type="ECO:0000256" key="5">
    <source>
        <dbReference type="ARBA" id="ARBA00022889"/>
    </source>
</evidence>
<keyword evidence="2" id="KW-0812">Transmembrane</keyword>
<dbReference type="Pfam" id="PF07679">
    <property type="entry name" value="I-set"/>
    <property type="match status" value="3"/>
</dbReference>
<evidence type="ECO:0000256" key="2">
    <source>
        <dbReference type="ARBA" id="ARBA00022692"/>
    </source>
</evidence>
<keyword evidence="9" id="KW-0393">Immunoglobulin domain</keyword>
<dbReference type="PANTHER" id="PTHR10075">
    <property type="entry name" value="BASIGIN RELATED"/>
    <property type="match status" value="1"/>
</dbReference>
<protein>
    <submittedName>
        <fullName evidence="11">Down syndrome cell adhesion molecule-like protein Dscam2</fullName>
    </submittedName>
</protein>
<evidence type="ECO:0000256" key="9">
    <source>
        <dbReference type="ARBA" id="ARBA00023319"/>
    </source>
</evidence>
<evidence type="ECO:0000256" key="8">
    <source>
        <dbReference type="ARBA" id="ARBA00023157"/>
    </source>
</evidence>
<dbReference type="GO" id="GO:0098632">
    <property type="term" value="F:cell-cell adhesion mediator activity"/>
    <property type="evidence" value="ECO:0007669"/>
    <property type="project" value="TreeGrafter"/>
</dbReference>
<proteinExistence type="predicted"/>
<dbReference type="PANTHER" id="PTHR10075:SF14">
    <property type="entry name" value="CELL ADHESION MOLECULE DSCAM2-RELATED"/>
    <property type="match status" value="1"/>
</dbReference>
<dbReference type="EMBL" id="BPLQ01004693">
    <property type="protein sequence ID" value="GIY09928.1"/>
    <property type="molecule type" value="Genomic_DNA"/>
</dbReference>
<evidence type="ECO:0000256" key="3">
    <source>
        <dbReference type="ARBA" id="ARBA00022729"/>
    </source>
</evidence>
<evidence type="ECO:0000313" key="11">
    <source>
        <dbReference type="EMBL" id="GIY09928.1"/>
    </source>
</evidence>
<dbReference type="GO" id="GO:0005886">
    <property type="term" value="C:plasma membrane"/>
    <property type="evidence" value="ECO:0007669"/>
    <property type="project" value="TreeGrafter"/>
</dbReference>
<evidence type="ECO:0000313" key="12">
    <source>
        <dbReference type="Proteomes" id="UP001054837"/>
    </source>
</evidence>
<evidence type="ECO:0000256" key="6">
    <source>
        <dbReference type="ARBA" id="ARBA00022989"/>
    </source>
</evidence>
<organism evidence="11 12">
    <name type="scientific">Caerostris darwini</name>
    <dbReference type="NCBI Taxonomy" id="1538125"/>
    <lineage>
        <taxon>Eukaryota</taxon>
        <taxon>Metazoa</taxon>
        <taxon>Ecdysozoa</taxon>
        <taxon>Arthropoda</taxon>
        <taxon>Chelicerata</taxon>
        <taxon>Arachnida</taxon>
        <taxon>Araneae</taxon>
        <taxon>Araneomorphae</taxon>
        <taxon>Entelegynae</taxon>
        <taxon>Araneoidea</taxon>
        <taxon>Araneidae</taxon>
        <taxon>Caerostris</taxon>
    </lineage>
</organism>
<dbReference type="CDD" id="cd00096">
    <property type="entry name" value="Ig"/>
    <property type="match status" value="1"/>
</dbReference>
<keyword evidence="3" id="KW-0732">Signal</keyword>
<feature type="domain" description="Ig-like" evidence="10">
    <location>
        <begin position="188"/>
        <end position="281"/>
    </location>
</feature>
<feature type="domain" description="Ig-like" evidence="10">
    <location>
        <begin position="95"/>
        <end position="182"/>
    </location>
</feature>
<dbReference type="GO" id="GO:0007156">
    <property type="term" value="P:homophilic cell adhesion via plasma membrane adhesion molecules"/>
    <property type="evidence" value="ECO:0007669"/>
    <property type="project" value="TreeGrafter"/>
</dbReference>
<dbReference type="FunFam" id="2.60.40.10:FF:000032">
    <property type="entry name" value="palladin isoform X1"/>
    <property type="match status" value="1"/>
</dbReference>
<dbReference type="SMART" id="SM00409">
    <property type="entry name" value="IG"/>
    <property type="match status" value="3"/>
</dbReference>
<dbReference type="GO" id="GO:0070593">
    <property type="term" value="P:dendrite self-avoidance"/>
    <property type="evidence" value="ECO:0007669"/>
    <property type="project" value="TreeGrafter"/>
</dbReference>
<dbReference type="InterPro" id="IPR003598">
    <property type="entry name" value="Ig_sub2"/>
</dbReference>
<keyword evidence="5" id="KW-0130">Cell adhesion</keyword>
<keyword evidence="7" id="KW-0472">Membrane</keyword>
<dbReference type="PROSITE" id="PS50835">
    <property type="entry name" value="IG_LIKE"/>
    <property type="match status" value="4"/>
</dbReference>
<dbReference type="Gene3D" id="2.60.40.10">
    <property type="entry name" value="Immunoglobulins"/>
    <property type="match status" value="3"/>
</dbReference>
<comment type="caution">
    <text evidence="11">The sequence shown here is derived from an EMBL/GenBank/DDBJ whole genome shotgun (WGS) entry which is preliminary data.</text>
</comment>
<dbReference type="InterPro" id="IPR003599">
    <property type="entry name" value="Ig_sub"/>
</dbReference>
<reference evidence="11 12" key="1">
    <citation type="submission" date="2021-06" db="EMBL/GenBank/DDBJ databases">
        <title>Caerostris darwini draft genome.</title>
        <authorList>
            <person name="Kono N."/>
            <person name="Arakawa K."/>
        </authorList>
    </citation>
    <scope>NUCLEOTIDE SEQUENCE [LARGE SCALE GENOMIC DNA]</scope>
</reference>
<dbReference type="FunFam" id="2.60.40.10:FF:000017">
    <property type="entry name" value="Down syndrome cell adhesion molecule b"/>
    <property type="match status" value="1"/>
</dbReference>
<dbReference type="GO" id="GO:0007411">
    <property type="term" value="P:axon guidance"/>
    <property type="evidence" value="ECO:0007669"/>
    <property type="project" value="TreeGrafter"/>
</dbReference>
<dbReference type="SUPFAM" id="SSF48726">
    <property type="entry name" value="Immunoglobulin"/>
    <property type="match status" value="4"/>
</dbReference>
<dbReference type="InterPro" id="IPR013783">
    <property type="entry name" value="Ig-like_fold"/>
</dbReference>
<evidence type="ECO:0000256" key="4">
    <source>
        <dbReference type="ARBA" id="ARBA00022737"/>
    </source>
</evidence>
<dbReference type="SMART" id="SM00408">
    <property type="entry name" value="IGc2"/>
    <property type="match status" value="3"/>
</dbReference>
<dbReference type="InterPro" id="IPR013098">
    <property type="entry name" value="Ig_I-set"/>
</dbReference>
<sequence>MESNSLIPSYYGGPTMLLATSTRVSNTCNIICTMLWYKKDGVRLVPVSARPGVILLSGSLYFQQVNVRDSGTYVCVVNNSAGEKRMESSLTVTAPLSAHLHPKRILVDAEKPVTLKCNISGYPVDSVTWMKDTKALADNSGRVRMLTRDIIHINSVGREDRGVYQCFVRNADDSAQASAELVLGETAPSFHETFSERTLRPGPSVSFQCAASGTPLPQVTWSLDGYPVPDNDRVRVGDYVSRNGDVISHVNISTVRIEDGGLYSCVARNDVGEIRHAGRLNVYGPPMIRPMPDLSVVAGENTAIQCRVAGYPIDEIMWEKGNVFPSVSDRFELPNYFESMGRVSVYDNFDLARCEIPRKVS</sequence>
<evidence type="ECO:0000256" key="7">
    <source>
        <dbReference type="ARBA" id="ARBA00023136"/>
    </source>
</evidence>
<evidence type="ECO:0000259" key="10">
    <source>
        <dbReference type="PROSITE" id="PS50835"/>
    </source>
</evidence>
<keyword evidence="8" id="KW-1015">Disulfide bond</keyword>
<name>A0AAV4QJR6_9ARAC</name>
<gene>
    <name evidence="11" type="primary">Dscam2</name>
    <name evidence="11" type="ORF">CDAR_460021</name>
</gene>
<dbReference type="InterPro" id="IPR036179">
    <property type="entry name" value="Ig-like_dom_sf"/>
</dbReference>